<organism evidence="1 2">
    <name type="scientific">Ruminococcus bromii</name>
    <dbReference type="NCBI Taxonomy" id="40518"/>
    <lineage>
        <taxon>Bacteria</taxon>
        <taxon>Bacillati</taxon>
        <taxon>Bacillota</taxon>
        <taxon>Clostridia</taxon>
        <taxon>Eubacteriales</taxon>
        <taxon>Oscillospiraceae</taxon>
        <taxon>Ruminococcus</taxon>
    </lineage>
</organism>
<sequence>MDILEDLYYGNLLPQEKCAKFDDEMKELIGLLNRNEEKLTATLSAEQKETFEKYKDCNREISEICERNAFLNGFRLGARIIIEVVITKKADR</sequence>
<dbReference type="Proteomes" id="UP001056693">
    <property type="component" value="Unassembled WGS sequence"/>
</dbReference>
<keyword evidence="2" id="KW-1185">Reference proteome</keyword>
<dbReference type="RefSeq" id="WP_249377345.1">
    <property type="nucleotide sequence ID" value="NZ_SNUZ01000017.1"/>
</dbReference>
<dbReference type="EMBL" id="SNUZ01000017">
    <property type="protein sequence ID" value="MCL3788521.1"/>
    <property type="molecule type" value="Genomic_DNA"/>
</dbReference>
<evidence type="ECO:0000313" key="2">
    <source>
        <dbReference type="Proteomes" id="UP001056693"/>
    </source>
</evidence>
<name>A0ABT0NJS2_9FIRM</name>
<dbReference type="Pfam" id="PF20648">
    <property type="entry name" value="DUF6809"/>
    <property type="match status" value="1"/>
</dbReference>
<reference evidence="1 2" key="1">
    <citation type="submission" date="2019-03" db="EMBL/GenBank/DDBJ databases">
        <authorList>
            <person name="Molinero N."/>
            <person name="Sanchez B."/>
            <person name="Walker A."/>
            <person name="Duncan S."/>
            <person name="Delgado S."/>
            <person name="Margolles A."/>
        </authorList>
    </citation>
    <scope>NUCLEOTIDE SEQUENCE [LARGE SCALE GENOMIC DNA]</scope>
    <source>
        <strain evidence="1 2">IPLA60002</strain>
    </source>
</reference>
<evidence type="ECO:0000313" key="1">
    <source>
        <dbReference type="EMBL" id="MCL3788521.1"/>
    </source>
</evidence>
<accession>A0ABT0NJS2</accession>
<dbReference type="InterPro" id="IPR049215">
    <property type="entry name" value="DUF6809"/>
</dbReference>
<proteinExistence type="predicted"/>
<protein>
    <submittedName>
        <fullName evidence="1">Uncharacterized protein</fullName>
    </submittedName>
</protein>
<gene>
    <name evidence="1" type="ORF">E2N93_11090</name>
</gene>
<comment type="caution">
    <text evidence="1">The sequence shown here is derived from an EMBL/GenBank/DDBJ whole genome shotgun (WGS) entry which is preliminary data.</text>
</comment>